<dbReference type="SMART" id="SM00244">
    <property type="entry name" value="PHB"/>
    <property type="match status" value="1"/>
</dbReference>
<evidence type="ECO:0000256" key="5">
    <source>
        <dbReference type="ARBA" id="ARBA00023136"/>
    </source>
</evidence>
<dbReference type="InterPro" id="IPR036013">
    <property type="entry name" value="Band_7/SPFH_dom_sf"/>
</dbReference>
<comment type="similarity">
    <text evidence="2 6">Belongs to the band 7/mec-2 family. HflC subfamily.</text>
</comment>
<dbReference type="CDD" id="cd03405">
    <property type="entry name" value="SPFH_HflC"/>
    <property type="match status" value="1"/>
</dbReference>
<accession>A0ABP0EUT9</accession>
<dbReference type="InterPro" id="IPR001972">
    <property type="entry name" value="Stomatin_HflK_fam"/>
</dbReference>
<keyword evidence="10" id="KW-1185">Reference proteome</keyword>
<comment type="subcellular location">
    <subcellularLocation>
        <location evidence="1">Membrane</location>
        <topology evidence="1">Single-pass membrane protein</topology>
    </subcellularLocation>
</comment>
<dbReference type="Proteomes" id="UP001314181">
    <property type="component" value="Unassembled WGS sequence"/>
</dbReference>
<name>A0ABP0EUT9_9RICK</name>
<evidence type="ECO:0000256" key="1">
    <source>
        <dbReference type="ARBA" id="ARBA00004167"/>
    </source>
</evidence>
<evidence type="ECO:0000256" key="7">
    <source>
        <dbReference type="SAM" id="Phobius"/>
    </source>
</evidence>
<dbReference type="SUPFAM" id="SSF117892">
    <property type="entry name" value="Band 7/SPFH domain"/>
    <property type="match status" value="1"/>
</dbReference>
<evidence type="ECO:0000313" key="9">
    <source>
        <dbReference type="EMBL" id="CAK8162322.1"/>
    </source>
</evidence>
<sequence length="291" mass="33438">MKNLKYIIIALFIIFSFIFQGLFMIYEGRQAIVLQFGKIVSNEVLLPGLHFKIPFIQNVLYFESRIIDLSPQPKEVIAADQKRVIVDAYAKYKIVNPLKFYQTVGTRSKLASRMKPILESNIRENVGKVSLTCLLAECRNKVMELIQNGVEHQAISFGIEMIDVRIKRTDLPDTNSAAIFKRMQTEREKEAREIRAQGVEESQIIKSGADREKITILSEAKKKAEIIKGNADAESTAIYNKAFSKDIDFFSFVRHMQLYRNSFNNNETKFILSGEESFMGFLQYQNGNKHD</sequence>
<protein>
    <recommendedName>
        <fullName evidence="6">Protein HflC</fullName>
    </recommendedName>
</protein>
<keyword evidence="3 7" id="KW-0812">Transmembrane</keyword>
<dbReference type="Pfam" id="PF01145">
    <property type="entry name" value="Band_7"/>
    <property type="match status" value="1"/>
</dbReference>
<evidence type="ECO:0000256" key="2">
    <source>
        <dbReference type="ARBA" id="ARBA00007862"/>
    </source>
</evidence>
<proteinExistence type="inferred from homology"/>
<evidence type="ECO:0000256" key="3">
    <source>
        <dbReference type="ARBA" id="ARBA00022692"/>
    </source>
</evidence>
<reference evidence="9 10" key="1">
    <citation type="submission" date="2024-01" db="EMBL/GenBank/DDBJ databases">
        <authorList>
            <person name="Kunselman E."/>
        </authorList>
    </citation>
    <scope>NUCLEOTIDE SEQUENCE [LARGE SCALE GENOMIC DNA]</scope>
    <source>
        <strain evidence="9">2 abalone samples</strain>
    </source>
</reference>
<comment type="function">
    <text evidence="6">HflC and HflK could regulate a protease.</text>
</comment>
<dbReference type="InterPro" id="IPR010200">
    <property type="entry name" value="HflC"/>
</dbReference>
<keyword evidence="5 7" id="KW-0472">Membrane</keyword>
<gene>
    <name evidence="9" type="ORF">CAXC1_120004</name>
</gene>
<evidence type="ECO:0000256" key="4">
    <source>
        <dbReference type="ARBA" id="ARBA00022989"/>
    </source>
</evidence>
<dbReference type="PIRSF" id="PIRSF005651">
    <property type="entry name" value="HflC"/>
    <property type="match status" value="1"/>
</dbReference>
<comment type="caution">
    <text evidence="9">The sequence shown here is derived from an EMBL/GenBank/DDBJ whole genome shotgun (WGS) entry which is preliminary data.</text>
</comment>
<dbReference type="PANTHER" id="PTHR42911:SF1">
    <property type="entry name" value="MODULATOR OF FTSH PROTEASE HFLC"/>
    <property type="match status" value="1"/>
</dbReference>
<dbReference type="InterPro" id="IPR001107">
    <property type="entry name" value="Band_7"/>
</dbReference>
<dbReference type="PANTHER" id="PTHR42911">
    <property type="entry name" value="MODULATOR OF FTSH PROTEASE HFLC"/>
    <property type="match status" value="1"/>
</dbReference>
<evidence type="ECO:0000313" key="10">
    <source>
        <dbReference type="Proteomes" id="UP001314181"/>
    </source>
</evidence>
<organism evidence="9 10">
    <name type="scientific">Candidatus Xenohaliotis californiensis</name>
    <dbReference type="NCBI Taxonomy" id="84677"/>
    <lineage>
        <taxon>Bacteria</taxon>
        <taxon>Pseudomonadati</taxon>
        <taxon>Pseudomonadota</taxon>
        <taxon>Alphaproteobacteria</taxon>
        <taxon>Rickettsiales</taxon>
        <taxon>Anaplasmataceae</taxon>
        <taxon>Candidatus Xenohaliotis</taxon>
    </lineage>
</organism>
<dbReference type="Gene3D" id="3.30.479.30">
    <property type="entry name" value="Band 7 domain"/>
    <property type="match status" value="1"/>
</dbReference>
<dbReference type="PRINTS" id="PR00721">
    <property type="entry name" value="STOMATIN"/>
</dbReference>
<keyword evidence="4 7" id="KW-1133">Transmembrane helix</keyword>
<dbReference type="EMBL" id="CAWVOK010000003">
    <property type="protein sequence ID" value="CAK8162322.1"/>
    <property type="molecule type" value="Genomic_DNA"/>
</dbReference>
<feature type="domain" description="Band 7" evidence="8">
    <location>
        <begin position="20"/>
        <end position="183"/>
    </location>
</feature>
<evidence type="ECO:0000259" key="8">
    <source>
        <dbReference type="SMART" id="SM00244"/>
    </source>
</evidence>
<feature type="transmembrane region" description="Helical" evidence="7">
    <location>
        <begin position="6"/>
        <end position="26"/>
    </location>
</feature>
<evidence type="ECO:0000256" key="6">
    <source>
        <dbReference type="PIRNR" id="PIRNR005651"/>
    </source>
</evidence>